<dbReference type="Gene3D" id="3.40.50.300">
    <property type="entry name" value="P-loop containing nucleotide triphosphate hydrolases"/>
    <property type="match status" value="1"/>
</dbReference>
<evidence type="ECO:0000313" key="3">
    <source>
        <dbReference type="Proteomes" id="UP000199211"/>
    </source>
</evidence>
<organism evidence="2 3">
    <name type="scientific">Marinobacter salarius</name>
    <dbReference type="NCBI Taxonomy" id="1420917"/>
    <lineage>
        <taxon>Bacteria</taxon>
        <taxon>Pseudomonadati</taxon>
        <taxon>Pseudomonadota</taxon>
        <taxon>Gammaproteobacteria</taxon>
        <taxon>Pseudomonadales</taxon>
        <taxon>Marinobacteraceae</taxon>
        <taxon>Marinobacter</taxon>
    </lineage>
</organism>
<dbReference type="RefSeq" id="WP_091643067.1">
    <property type="nucleotide sequence ID" value="NZ_FOTV01000012.1"/>
</dbReference>
<dbReference type="Pfam" id="PF00004">
    <property type="entry name" value="AAA"/>
    <property type="match status" value="1"/>
</dbReference>
<dbReference type="SUPFAM" id="SSF52540">
    <property type="entry name" value="P-loop containing nucleoside triphosphate hydrolases"/>
    <property type="match status" value="1"/>
</dbReference>
<dbReference type="InterPro" id="IPR003959">
    <property type="entry name" value="ATPase_AAA_core"/>
</dbReference>
<keyword evidence="3" id="KW-1185">Reference proteome</keyword>
<sequence length="322" mass="36488">MATADQIKSLIRSYSEEDRERFYSIALQMAAHEAKQGHATLAHEIRGLVDNHRKRVQQGLKVVPFPQELKGLVVSDIPDIPFTSLVAPKTTLDRFHRVIKEFYQRGKLQQHGLSNRRRILLAGPPGTGKTMSARVLAHELKLPLYTVQVDRLVTKFMGETSAKLRQIFDIMEQKQGVYFFDEFDAIGGDRSMDNDVGEMRRVLNALLQFIEQDNSDSIIVAATNNPKLLDQALFRRFDDVLYYSLPGESERKHLIELIMGAFLASRFSWKKVLSACEDLSQAEIGSACRDAIKEAVLHDRSKVTATELIGTLNQRRLVYSGL</sequence>
<proteinExistence type="predicted"/>
<dbReference type="EMBL" id="FOTV01000012">
    <property type="protein sequence ID" value="SFL84196.1"/>
    <property type="molecule type" value="Genomic_DNA"/>
</dbReference>
<dbReference type="InterPro" id="IPR003593">
    <property type="entry name" value="AAA+_ATPase"/>
</dbReference>
<dbReference type="PANTHER" id="PTHR23077">
    <property type="entry name" value="AAA-FAMILY ATPASE"/>
    <property type="match status" value="1"/>
</dbReference>
<dbReference type="InterPro" id="IPR027417">
    <property type="entry name" value="P-loop_NTPase"/>
</dbReference>
<reference evidence="2 3" key="1">
    <citation type="submission" date="2016-10" db="EMBL/GenBank/DDBJ databases">
        <authorList>
            <person name="Varghese N."/>
            <person name="Submissions S."/>
        </authorList>
    </citation>
    <scope>NUCLEOTIDE SEQUENCE [LARGE SCALE GENOMIC DNA]</scope>
    <source>
        <strain evidence="2 3">DSM 26291</strain>
    </source>
</reference>
<protein>
    <submittedName>
        <fullName evidence="2">ATPase family associated with various cellular activities (AAA)</fullName>
    </submittedName>
</protein>
<comment type="caution">
    <text evidence="2">The sequence shown here is derived from an EMBL/GenBank/DDBJ whole genome shotgun (WGS) entry which is preliminary data.</text>
</comment>
<evidence type="ECO:0000313" key="2">
    <source>
        <dbReference type="EMBL" id="SFL84196.1"/>
    </source>
</evidence>
<dbReference type="PANTHER" id="PTHR23077:SF198">
    <property type="entry name" value="ATP-DEPENDENT ZINC METALLOPROTEASE FTSH"/>
    <property type="match status" value="1"/>
</dbReference>
<accession>A0ABY1FQ94</accession>
<dbReference type="InterPro" id="IPR050168">
    <property type="entry name" value="AAA_ATPase_domain"/>
</dbReference>
<dbReference type="Proteomes" id="UP000199211">
    <property type="component" value="Unassembled WGS sequence"/>
</dbReference>
<gene>
    <name evidence="2" type="ORF">SAMN04487868_1124</name>
</gene>
<dbReference type="CDD" id="cd19481">
    <property type="entry name" value="RecA-like_protease"/>
    <property type="match status" value="1"/>
</dbReference>
<evidence type="ECO:0000259" key="1">
    <source>
        <dbReference type="SMART" id="SM00382"/>
    </source>
</evidence>
<feature type="domain" description="AAA+ ATPase" evidence="1">
    <location>
        <begin position="115"/>
        <end position="247"/>
    </location>
</feature>
<name>A0ABY1FQ94_9GAMM</name>
<dbReference type="SMART" id="SM00382">
    <property type="entry name" value="AAA"/>
    <property type="match status" value="1"/>
</dbReference>